<gene>
    <name evidence="1" type="ordered locus">Oweho_3115</name>
</gene>
<dbReference type="OrthoDB" id="1433698at2"/>
<dbReference type="Proteomes" id="UP000005631">
    <property type="component" value="Chromosome"/>
</dbReference>
<evidence type="ECO:0000313" key="2">
    <source>
        <dbReference type="Proteomes" id="UP000005631"/>
    </source>
</evidence>
<sequence length="220" mass="24900">MKNLIKLSLLAIFIGIHPIGCVKEEIQHPCAGENFATLVKAESFAKHYSSISFFNGSTINLGNWVDSSDYYHRNDIALSFSIDETKRIAQQSHSLGIGNKAYACSPGIPKVDNKISNIDIIYRGDSLFYNNTFGTFMNGDTISDLFEYAFNRYNQYPSEAIRPLKDFLPQEQSLYDELILKVAFTSKEDSLTLNFDIILTDSNGGVFEFNRSAFNLRWRA</sequence>
<dbReference type="EMBL" id="CP003156">
    <property type="protein sequence ID" value="AEV34069.1"/>
    <property type="molecule type" value="Genomic_DNA"/>
</dbReference>
<name>G8R344_OWEHD</name>
<organism evidence="1 2">
    <name type="scientific">Owenweeksia hongkongensis (strain DSM 17368 / CIP 108786 / JCM 12287 / NRRL B-23963 / UST20020801)</name>
    <dbReference type="NCBI Taxonomy" id="926562"/>
    <lineage>
        <taxon>Bacteria</taxon>
        <taxon>Pseudomonadati</taxon>
        <taxon>Bacteroidota</taxon>
        <taxon>Flavobacteriia</taxon>
        <taxon>Flavobacteriales</taxon>
        <taxon>Owenweeksiaceae</taxon>
        <taxon>Owenweeksia</taxon>
    </lineage>
</organism>
<dbReference type="RefSeq" id="WP_014203416.1">
    <property type="nucleotide sequence ID" value="NC_016599.1"/>
</dbReference>
<evidence type="ECO:0000313" key="1">
    <source>
        <dbReference type="EMBL" id="AEV34069.1"/>
    </source>
</evidence>
<dbReference type="HOGENOM" id="CLU_1282175_0_0_10"/>
<accession>G8R344</accession>
<protein>
    <submittedName>
        <fullName evidence="1">Uncharacterized protein</fullName>
    </submittedName>
</protein>
<reference evidence="1 2" key="1">
    <citation type="journal article" date="2012" name="Stand. Genomic Sci.">
        <title>Genome sequence of the orange-pigmented seawater bacterium Owenweeksia hongkongensis type strain (UST20020801(T)).</title>
        <authorList>
            <person name="Riedel T."/>
            <person name="Held B."/>
            <person name="Nolan M."/>
            <person name="Lucas S."/>
            <person name="Lapidus A."/>
            <person name="Tice H."/>
            <person name="Del Rio T.G."/>
            <person name="Cheng J.F."/>
            <person name="Han C."/>
            <person name="Tapia R."/>
            <person name="Goodwin L.A."/>
            <person name="Pitluck S."/>
            <person name="Liolios K."/>
            <person name="Mavromatis K."/>
            <person name="Pagani I."/>
            <person name="Ivanova N."/>
            <person name="Mikhailova N."/>
            <person name="Pati A."/>
            <person name="Chen A."/>
            <person name="Palaniappan K."/>
            <person name="Rohde M."/>
            <person name="Tindall B.J."/>
            <person name="Detter J.C."/>
            <person name="Goker M."/>
            <person name="Woyke T."/>
            <person name="Bristow J."/>
            <person name="Eisen J.A."/>
            <person name="Markowitz V."/>
            <person name="Hugenholtz P."/>
            <person name="Klenk H.P."/>
            <person name="Kyrpides N.C."/>
        </authorList>
    </citation>
    <scope>NUCLEOTIDE SEQUENCE</scope>
    <source>
        <strain evidence="2">DSM 17368 / JCM 12287 / NRRL B-23963</strain>
    </source>
</reference>
<dbReference type="KEGG" id="oho:Oweho_3115"/>
<dbReference type="STRING" id="926562.Oweho_3115"/>
<dbReference type="AlphaFoldDB" id="G8R344"/>
<keyword evidence="2" id="KW-1185">Reference proteome</keyword>
<proteinExistence type="predicted"/>